<sequence length="378" mass="41638">MGLCCSNGIQASTPNIVGDSNNISRDGKNLSCSSSKVSSASIPKTPRSVSEILQAVNLKNISFSELKAATRNFRPGALQESSSELVFKGWIDEHSLTATKPGSGIPIAVKSLNQGLESHIEWLAEINYLGQLQHPNLIKLIGYCFEGDHRLLVYEFMPRGSLDNHLFRRVSEPLSWNIRIKVALGAARGLAVLHSAEIKVIHRNFKSSNILLDSNHNAKLSDFGLARDGPTGDESHVSTRVMGTYGYAAPEYVATGHLSTKCDVYSFGVVLLELLSGQRVMDRNRPSGQQNLVDWAKPYLTNKRKVFRVFDVRLEGQYSLSRARKLANLVHQCLDAQPKFRPNMDEVVKALEQLQESNIEENNPITQGGNNGGQLACP</sequence>
<organism evidence="1 2">
    <name type="scientific">Manihot esculenta</name>
    <name type="common">Cassava</name>
    <name type="synonym">Jatropha manihot</name>
    <dbReference type="NCBI Taxonomy" id="3983"/>
    <lineage>
        <taxon>Eukaryota</taxon>
        <taxon>Viridiplantae</taxon>
        <taxon>Streptophyta</taxon>
        <taxon>Embryophyta</taxon>
        <taxon>Tracheophyta</taxon>
        <taxon>Spermatophyta</taxon>
        <taxon>Magnoliopsida</taxon>
        <taxon>eudicotyledons</taxon>
        <taxon>Gunneridae</taxon>
        <taxon>Pentapetalae</taxon>
        <taxon>rosids</taxon>
        <taxon>fabids</taxon>
        <taxon>Malpighiales</taxon>
        <taxon>Euphorbiaceae</taxon>
        <taxon>Crotonoideae</taxon>
        <taxon>Manihoteae</taxon>
        <taxon>Manihot</taxon>
    </lineage>
</organism>
<keyword evidence="2" id="KW-1185">Reference proteome</keyword>
<evidence type="ECO:0000313" key="2">
    <source>
        <dbReference type="Proteomes" id="UP000091857"/>
    </source>
</evidence>
<dbReference type="EMBL" id="CM004394">
    <property type="protein sequence ID" value="KAG8649321.1"/>
    <property type="molecule type" value="Genomic_DNA"/>
</dbReference>
<proteinExistence type="predicted"/>
<protein>
    <submittedName>
        <fullName evidence="1">Uncharacterized protein</fullName>
    </submittedName>
</protein>
<accession>A0ACB7HAX3</accession>
<evidence type="ECO:0000313" key="1">
    <source>
        <dbReference type="EMBL" id="KAG8649321.1"/>
    </source>
</evidence>
<name>A0ACB7HAX3_MANES</name>
<comment type="caution">
    <text evidence="1">The sequence shown here is derived from an EMBL/GenBank/DDBJ whole genome shotgun (WGS) entry which is preliminary data.</text>
</comment>
<dbReference type="Proteomes" id="UP000091857">
    <property type="component" value="Chromosome 8"/>
</dbReference>
<reference evidence="2" key="1">
    <citation type="journal article" date="2016" name="Nat. Biotechnol.">
        <title>Sequencing wild and cultivated cassava and related species reveals extensive interspecific hybridization and genetic diversity.</title>
        <authorList>
            <person name="Bredeson J.V."/>
            <person name="Lyons J.B."/>
            <person name="Prochnik S.E."/>
            <person name="Wu G.A."/>
            <person name="Ha C.M."/>
            <person name="Edsinger-Gonzales E."/>
            <person name="Grimwood J."/>
            <person name="Schmutz J."/>
            <person name="Rabbi I.Y."/>
            <person name="Egesi C."/>
            <person name="Nauluvula P."/>
            <person name="Lebot V."/>
            <person name="Ndunguru J."/>
            <person name="Mkamilo G."/>
            <person name="Bart R.S."/>
            <person name="Setter T.L."/>
            <person name="Gleadow R.M."/>
            <person name="Kulakow P."/>
            <person name="Ferguson M.E."/>
            <person name="Rounsley S."/>
            <person name="Rokhsar D.S."/>
        </authorList>
    </citation>
    <scope>NUCLEOTIDE SEQUENCE [LARGE SCALE GENOMIC DNA]</scope>
    <source>
        <strain evidence="2">cv. AM560-2</strain>
    </source>
</reference>
<gene>
    <name evidence="1" type="ORF">MANES_08G080000v8</name>
</gene>